<keyword evidence="3" id="KW-1185">Reference proteome</keyword>
<feature type="compositionally biased region" description="Basic and acidic residues" evidence="1">
    <location>
        <begin position="20"/>
        <end position="36"/>
    </location>
</feature>
<proteinExistence type="predicted"/>
<feature type="region of interest" description="Disordered" evidence="1">
    <location>
        <begin position="19"/>
        <end position="80"/>
    </location>
</feature>
<evidence type="ECO:0000256" key="1">
    <source>
        <dbReference type="SAM" id="MobiDB-lite"/>
    </source>
</evidence>
<comment type="caution">
    <text evidence="2">The sequence shown here is derived from an EMBL/GenBank/DDBJ whole genome shotgun (WGS) entry which is preliminary data.</text>
</comment>
<name>A0AAV7S6J0_PLEWA</name>
<dbReference type="EMBL" id="JANPWB010000008">
    <property type="protein sequence ID" value="KAJ1159743.1"/>
    <property type="molecule type" value="Genomic_DNA"/>
</dbReference>
<organism evidence="2 3">
    <name type="scientific">Pleurodeles waltl</name>
    <name type="common">Iberian ribbed newt</name>
    <dbReference type="NCBI Taxonomy" id="8319"/>
    <lineage>
        <taxon>Eukaryota</taxon>
        <taxon>Metazoa</taxon>
        <taxon>Chordata</taxon>
        <taxon>Craniata</taxon>
        <taxon>Vertebrata</taxon>
        <taxon>Euteleostomi</taxon>
        <taxon>Amphibia</taxon>
        <taxon>Batrachia</taxon>
        <taxon>Caudata</taxon>
        <taxon>Salamandroidea</taxon>
        <taxon>Salamandridae</taxon>
        <taxon>Pleurodelinae</taxon>
        <taxon>Pleurodeles</taxon>
    </lineage>
</organism>
<gene>
    <name evidence="2" type="ORF">NDU88_000248</name>
</gene>
<dbReference type="AlphaFoldDB" id="A0AAV7S6J0"/>
<evidence type="ECO:0000313" key="3">
    <source>
        <dbReference type="Proteomes" id="UP001066276"/>
    </source>
</evidence>
<sequence length="80" mass="9005">MLSPQGGYPVQRAYRGLSMVREDGWRGKESKEEKGGDLLSGDEEPGPSEIGKGGKPNLWKQRTRRQMKVEESEEKVAWSV</sequence>
<feature type="compositionally biased region" description="Basic and acidic residues" evidence="1">
    <location>
        <begin position="67"/>
        <end position="80"/>
    </location>
</feature>
<evidence type="ECO:0000313" key="2">
    <source>
        <dbReference type="EMBL" id="KAJ1159743.1"/>
    </source>
</evidence>
<protein>
    <submittedName>
        <fullName evidence="2">Uncharacterized protein</fullName>
    </submittedName>
</protein>
<dbReference type="Proteomes" id="UP001066276">
    <property type="component" value="Chromosome 4_2"/>
</dbReference>
<accession>A0AAV7S6J0</accession>
<reference evidence="2" key="1">
    <citation type="journal article" date="2022" name="bioRxiv">
        <title>Sequencing and chromosome-scale assembly of the giantPleurodeles waltlgenome.</title>
        <authorList>
            <person name="Brown T."/>
            <person name="Elewa A."/>
            <person name="Iarovenko S."/>
            <person name="Subramanian E."/>
            <person name="Araus A.J."/>
            <person name="Petzold A."/>
            <person name="Susuki M."/>
            <person name="Suzuki K.-i.T."/>
            <person name="Hayashi T."/>
            <person name="Toyoda A."/>
            <person name="Oliveira C."/>
            <person name="Osipova E."/>
            <person name="Leigh N.D."/>
            <person name="Simon A."/>
            <person name="Yun M.H."/>
        </authorList>
    </citation>
    <scope>NUCLEOTIDE SEQUENCE</scope>
    <source>
        <strain evidence="2">20211129_DDA</strain>
        <tissue evidence="2">Liver</tissue>
    </source>
</reference>